<evidence type="ECO:0000256" key="1">
    <source>
        <dbReference type="ARBA" id="ARBA00022801"/>
    </source>
</evidence>
<feature type="signal peptide" evidence="6">
    <location>
        <begin position="1"/>
        <end position="24"/>
    </location>
</feature>
<keyword evidence="3 4" id="KW-0456">Lyase</keyword>
<comment type="caution">
    <text evidence="8">The sequence shown here is derived from an EMBL/GenBank/DDBJ whole genome shotgun (WGS) entry which is preliminary data.</text>
</comment>
<evidence type="ECO:0000313" key="9">
    <source>
        <dbReference type="Proteomes" id="UP000475214"/>
    </source>
</evidence>
<evidence type="ECO:0000259" key="7">
    <source>
        <dbReference type="SMART" id="SM00656"/>
    </source>
</evidence>
<dbReference type="GO" id="GO:0000272">
    <property type="term" value="P:polysaccharide catabolic process"/>
    <property type="evidence" value="ECO:0007669"/>
    <property type="project" value="UniProtKB-KW"/>
</dbReference>
<dbReference type="Proteomes" id="UP000475214">
    <property type="component" value="Unassembled WGS sequence"/>
</dbReference>
<dbReference type="GO" id="GO:0042545">
    <property type="term" value="P:cell wall modification"/>
    <property type="evidence" value="ECO:0007669"/>
    <property type="project" value="InterPro"/>
</dbReference>
<evidence type="ECO:0000256" key="3">
    <source>
        <dbReference type="ARBA" id="ARBA00023239"/>
    </source>
</evidence>
<dbReference type="PANTHER" id="PTHR31683">
    <property type="entry name" value="PECTATE LYASE 18-RELATED"/>
    <property type="match status" value="1"/>
</dbReference>
<protein>
    <submittedName>
        <fullName evidence="8">Pectin esterase</fullName>
    </submittedName>
</protein>
<keyword evidence="4" id="KW-0964">Secreted</keyword>
<keyword evidence="1" id="KW-0378">Hydrolase</keyword>
<evidence type="ECO:0000256" key="2">
    <source>
        <dbReference type="ARBA" id="ARBA00023085"/>
    </source>
</evidence>
<dbReference type="GO" id="GO:0030570">
    <property type="term" value="F:pectate lyase activity"/>
    <property type="evidence" value="ECO:0007669"/>
    <property type="project" value="InterPro"/>
</dbReference>
<dbReference type="Pfam" id="PF00544">
    <property type="entry name" value="Pectate_lyase_4"/>
    <property type="match status" value="1"/>
</dbReference>
<sequence>MTLARHRSALAALTASALTLSALATATATVDTSARPGADSAASPPTTAEPWAEGPVGFASLEALGQDGTTGGAGGERVTVRNQEELVRYAEAEEPYIIQVAGTVDLEPLGHLVKVRSDKSIIGIGPRAEIVGGGFFLDHVENVIIRNLTFRDSYVPGDWDGKLPDNDNDAIRVDTSHHVWIDHNEFRRHGDGIVDLRKDSDYVTVSWNVIADHNKTFGIGWTDNVVTKVTIHHNWFRNTHQRNPSIDNTAAAHLYNNYFDGISQYGAMSRNAAKVVAEHNYFSDVVDPLVTKEPESELVERGNVFDGVWGRIDSAGDAFEPASFYEYAADPAETVPSVVARHAGPRGKRPPRVPDVITVSLDGDGDYASLQGALGALPPNHPDHITIEVEPGRYDEQVRVWTDMSNVTIRGTSSDPDDVVISYGFGVDQETFYGGTHGVNGSPTFWVLADDVTIADLTIENTYDGDGDAIAARSTGDRVTFDNVRFVGDRMWRTNQAAT</sequence>
<dbReference type="Gene3D" id="2.160.20.10">
    <property type="entry name" value="Single-stranded right-handed beta-helix, Pectin lyase-like"/>
    <property type="match status" value="2"/>
</dbReference>
<keyword evidence="4" id="KW-0624">Polysaccharide degradation</keyword>
<proteinExistence type="inferred from homology"/>
<comment type="subcellular location">
    <subcellularLocation>
        <location evidence="4">Secreted</location>
    </subcellularLocation>
</comment>
<feature type="region of interest" description="Disordered" evidence="5">
    <location>
        <begin position="30"/>
        <end position="53"/>
    </location>
</feature>
<keyword evidence="2" id="KW-0063">Aspartyl esterase</keyword>
<dbReference type="PANTHER" id="PTHR31683:SF18">
    <property type="entry name" value="PECTATE LYASE 21-RELATED"/>
    <property type="match status" value="1"/>
</dbReference>
<dbReference type="AlphaFoldDB" id="A0A6L9SAE8"/>
<accession>A0A6L9SAE8</accession>
<dbReference type="InterPro" id="IPR006626">
    <property type="entry name" value="PbH1"/>
</dbReference>
<name>A0A6L9SAE8_9ACTN</name>
<gene>
    <name evidence="8" type="ORF">G1H10_15325</name>
</gene>
<reference evidence="8 9" key="1">
    <citation type="submission" date="2020-02" db="EMBL/GenBank/DDBJ databases">
        <authorList>
            <person name="Li X.-J."/>
            <person name="Han X.-M."/>
        </authorList>
    </citation>
    <scope>NUCLEOTIDE SEQUENCE [LARGE SCALE GENOMIC DNA]</scope>
    <source>
        <strain evidence="8 9">CCTCC AB 2017055</strain>
    </source>
</reference>
<feature type="domain" description="Pectate lyase" evidence="7">
    <location>
        <begin position="73"/>
        <end position="288"/>
    </location>
</feature>
<evidence type="ECO:0000256" key="4">
    <source>
        <dbReference type="RuleBase" id="RU361173"/>
    </source>
</evidence>
<organism evidence="8 9">
    <name type="scientific">Phytoactinopolyspora halotolerans</name>
    <dbReference type="NCBI Taxonomy" id="1981512"/>
    <lineage>
        <taxon>Bacteria</taxon>
        <taxon>Bacillati</taxon>
        <taxon>Actinomycetota</taxon>
        <taxon>Actinomycetes</taxon>
        <taxon>Jiangellales</taxon>
        <taxon>Jiangellaceae</taxon>
        <taxon>Phytoactinopolyspora</taxon>
    </lineage>
</organism>
<dbReference type="SUPFAM" id="SSF51126">
    <property type="entry name" value="Pectin lyase-like"/>
    <property type="match status" value="2"/>
</dbReference>
<dbReference type="SMART" id="SM00710">
    <property type="entry name" value="PbH1"/>
    <property type="match status" value="4"/>
</dbReference>
<dbReference type="InterPro" id="IPR012334">
    <property type="entry name" value="Pectin_lyas_fold"/>
</dbReference>
<dbReference type="RefSeq" id="WP_163739303.1">
    <property type="nucleotide sequence ID" value="NZ_JAAGOA010000010.1"/>
</dbReference>
<dbReference type="InterPro" id="IPR002022">
    <property type="entry name" value="Pec_lyase"/>
</dbReference>
<keyword evidence="6" id="KW-0732">Signal</keyword>
<dbReference type="GO" id="GO:0005576">
    <property type="term" value="C:extracellular region"/>
    <property type="evidence" value="ECO:0007669"/>
    <property type="project" value="UniProtKB-SubCell"/>
</dbReference>
<dbReference type="Pfam" id="PF01095">
    <property type="entry name" value="Pectinesterase"/>
    <property type="match status" value="1"/>
</dbReference>
<evidence type="ECO:0000256" key="5">
    <source>
        <dbReference type="SAM" id="MobiDB-lite"/>
    </source>
</evidence>
<evidence type="ECO:0000313" key="8">
    <source>
        <dbReference type="EMBL" id="NEE01542.1"/>
    </source>
</evidence>
<dbReference type="InterPro" id="IPR011050">
    <property type="entry name" value="Pectin_lyase_fold/virulence"/>
</dbReference>
<dbReference type="GO" id="GO:0030599">
    <property type="term" value="F:pectinesterase activity"/>
    <property type="evidence" value="ECO:0007669"/>
    <property type="project" value="InterPro"/>
</dbReference>
<keyword evidence="9" id="KW-1185">Reference proteome</keyword>
<keyword evidence="4" id="KW-0119">Carbohydrate metabolism</keyword>
<comment type="similarity">
    <text evidence="4">Belongs to the polysaccharide lyase 1 family.</text>
</comment>
<dbReference type="EMBL" id="JAAGOA010000010">
    <property type="protein sequence ID" value="NEE01542.1"/>
    <property type="molecule type" value="Genomic_DNA"/>
</dbReference>
<evidence type="ECO:0000256" key="6">
    <source>
        <dbReference type="SAM" id="SignalP"/>
    </source>
</evidence>
<feature type="chain" id="PRO_5038743592" evidence="6">
    <location>
        <begin position="25"/>
        <end position="499"/>
    </location>
</feature>
<dbReference type="InterPro" id="IPR045032">
    <property type="entry name" value="PEL"/>
</dbReference>
<dbReference type="SMART" id="SM00656">
    <property type="entry name" value="Amb_all"/>
    <property type="match status" value="1"/>
</dbReference>
<dbReference type="InterPro" id="IPR000070">
    <property type="entry name" value="Pectinesterase_cat"/>
</dbReference>